<reference evidence="2 3" key="1">
    <citation type="submission" date="2011-10" db="EMBL/GenBank/DDBJ databases">
        <title>The Genome Sequence of Actinomyces graevenitzii C83.</title>
        <authorList>
            <consortium name="The Broad Institute Genome Sequencing Platform"/>
            <consortium name="The Broad Institute Genome Sequencing Center for Infectious Disease"/>
            <person name="Earl A."/>
            <person name="Ward D."/>
            <person name="Feldgarden M."/>
            <person name="Gevers D."/>
            <person name="Sibley C.D."/>
            <person name="Field T.R."/>
            <person name="Grinwis M."/>
            <person name="Eshaghurshan C.S."/>
            <person name="Surette M.G."/>
            <person name="Young S.K."/>
            <person name="Zeng Q."/>
            <person name="Gargeya S."/>
            <person name="Fitzgerald M."/>
            <person name="Haas B."/>
            <person name="Abouelleil A."/>
            <person name="Alvarado L."/>
            <person name="Arachchi H.M."/>
            <person name="Berlin A."/>
            <person name="Brown A."/>
            <person name="Chapman S.B."/>
            <person name="Chen Z."/>
            <person name="Dunbar C."/>
            <person name="Freedman E."/>
            <person name="Gearin G."/>
            <person name="Goldberg J."/>
            <person name="Griggs A."/>
            <person name="Gujja S."/>
            <person name="Heiman D."/>
            <person name="Howarth C."/>
            <person name="Larson L."/>
            <person name="Lui A."/>
            <person name="MacDonald P.J.P."/>
            <person name="Montmayeur A."/>
            <person name="Murphy C."/>
            <person name="Neiman D."/>
            <person name="Pearson M."/>
            <person name="Priest M."/>
            <person name="Roberts A."/>
            <person name="Saif S."/>
            <person name="Shea T."/>
            <person name="Shenoy N."/>
            <person name="Sisk P."/>
            <person name="Stolte C."/>
            <person name="Sykes S."/>
            <person name="Wortman J."/>
            <person name="Nusbaum C."/>
            <person name="Birren B."/>
        </authorList>
    </citation>
    <scope>NUCLEOTIDE SEQUENCE [LARGE SCALE GENOMIC DNA]</scope>
    <source>
        <strain evidence="2 3">C83</strain>
    </source>
</reference>
<dbReference type="HOGENOM" id="CLU_2393228_0_0_11"/>
<dbReference type="EMBL" id="ACRN01000012">
    <property type="protein sequence ID" value="EHM87607.1"/>
    <property type="molecule type" value="Genomic_DNA"/>
</dbReference>
<organism evidence="2 3">
    <name type="scientific">Actinomyces graevenitzii C83</name>
    <dbReference type="NCBI Taxonomy" id="435830"/>
    <lineage>
        <taxon>Bacteria</taxon>
        <taxon>Bacillati</taxon>
        <taxon>Actinomycetota</taxon>
        <taxon>Actinomycetes</taxon>
        <taxon>Actinomycetales</taxon>
        <taxon>Actinomycetaceae</taxon>
        <taxon>Actinomyces</taxon>
    </lineage>
</organism>
<evidence type="ECO:0000313" key="2">
    <source>
        <dbReference type="EMBL" id="EHM87607.1"/>
    </source>
</evidence>
<gene>
    <name evidence="2" type="ORF">HMPREF0045_01478</name>
</gene>
<feature type="region of interest" description="Disordered" evidence="1">
    <location>
        <begin position="1"/>
        <end position="22"/>
    </location>
</feature>
<name>G9PGV4_9ACTO</name>
<proteinExistence type="predicted"/>
<feature type="compositionally biased region" description="Basic and acidic residues" evidence="1">
    <location>
        <begin position="75"/>
        <end position="93"/>
    </location>
</feature>
<dbReference type="Proteomes" id="UP000003822">
    <property type="component" value="Unassembled WGS sequence"/>
</dbReference>
<evidence type="ECO:0000256" key="1">
    <source>
        <dbReference type="SAM" id="MobiDB-lite"/>
    </source>
</evidence>
<keyword evidence="3" id="KW-1185">Reference proteome</keyword>
<accession>G9PGV4</accession>
<protein>
    <submittedName>
        <fullName evidence="2">Uncharacterized protein</fullName>
    </submittedName>
</protein>
<dbReference type="AlphaFoldDB" id="G9PGV4"/>
<comment type="caution">
    <text evidence="2">The sequence shown here is derived from an EMBL/GenBank/DDBJ whole genome shotgun (WGS) entry which is preliminary data.</text>
</comment>
<sequence length="93" mass="10230">MEGRPLGLLRDSRSQQRTAAKPSTDIIELGRRTARGYPNPTNYQLRMPLITGGLDASTHTQLGRTSNVLDVRAPQGDRRPVATSTERPEGYIA</sequence>
<feature type="region of interest" description="Disordered" evidence="1">
    <location>
        <begin position="72"/>
        <end position="93"/>
    </location>
</feature>
<evidence type="ECO:0000313" key="3">
    <source>
        <dbReference type="Proteomes" id="UP000003822"/>
    </source>
</evidence>